<dbReference type="InterPro" id="IPR056911">
    <property type="entry name" value="Phage_Znf_bind_put"/>
</dbReference>
<evidence type="ECO:0000313" key="3">
    <source>
        <dbReference type="EMBL" id="MFI6502923.1"/>
    </source>
</evidence>
<keyword evidence="4" id="KW-1185">Reference proteome</keyword>
<proteinExistence type="predicted"/>
<name>A0ABW7Z661_9ACTN</name>
<feature type="compositionally biased region" description="Basic residues" evidence="1">
    <location>
        <begin position="68"/>
        <end position="81"/>
    </location>
</feature>
<evidence type="ECO:0000313" key="4">
    <source>
        <dbReference type="Proteomes" id="UP001612741"/>
    </source>
</evidence>
<feature type="compositionally biased region" description="Basic and acidic residues" evidence="1">
    <location>
        <begin position="54"/>
        <end position="67"/>
    </location>
</feature>
<evidence type="ECO:0000259" key="2">
    <source>
        <dbReference type="Pfam" id="PF24623"/>
    </source>
</evidence>
<feature type="region of interest" description="Disordered" evidence="1">
    <location>
        <begin position="54"/>
        <end position="81"/>
    </location>
</feature>
<sequence>MTELADLAAAVERFDCLMCAAPAGSACRTRGGKIAPKYHTPHFTLVPQLRAELEVRTPAERGPARPDRRARRWTPRCRRAQ</sequence>
<dbReference type="RefSeq" id="WP_397088576.1">
    <property type="nucleotide sequence ID" value="NZ_JBITGY010000011.1"/>
</dbReference>
<feature type="domain" description="DNA-binding phage zinc finger" evidence="2">
    <location>
        <begin position="5"/>
        <end position="58"/>
    </location>
</feature>
<dbReference type="Pfam" id="PF24623">
    <property type="entry name" value="Phage_zn_bind_8"/>
    <property type="match status" value="1"/>
</dbReference>
<accession>A0ABW7Z661</accession>
<dbReference type="Proteomes" id="UP001612741">
    <property type="component" value="Unassembled WGS sequence"/>
</dbReference>
<comment type="caution">
    <text evidence="3">The sequence shown here is derived from an EMBL/GenBank/DDBJ whole genome shotgun (WGS) entry which is preliminary data.</text>
</comment>
<protein>
    <recommendedName>
        <fullName evidence="2">DNA-binding phage zinc finger domain-containing protein</fullName>
    </recommendedName>
</protein>
<reference evidence="3 4" key="1">
    <citation type="submission" date="2024-10" db="EMBL/GenBank/DDBJ databases">
        <title>The Natural Products Discovery Center: Release of the First 8490 Sequenced Strains for Exploring Actinobacteria Biosynthetic Diversity.</title>
        <authorList>
            <person name="Kalkreuter E."/>
            <person name="Kautsar S.A."/>
            <person name="Yang D."/>
            <person name="Bader C.D."/>
            <person name="Teijaro C.N."/>
            <person name="Fluegel L."/>
            <person name="Davis C.M."/>
            <person name="Simpson J.R."/>
            <person name="Lauterbach L."/>
            <person name="Steele A.D."/>
            <person name="Gui C."/>
            <person name="Meng S."/>
            <person name="Li G."/>
            <person name="Viehrig K."/>
            <person name="Ye F."/>
            <person name="Su P."/>
            <person name="Kiefer A.F."/>
            <person name="Nichols A."/>
            <person name="Cepeda A.J."/>
            <person name="Yan W."/>
            <person name="Fan B."/>
            <person name="Jiang Y."/>
            <person name="Adhikari A."/>
            <person name="Zheng C.-J."/>
            <person name="Schuster L."/>
            <person name="Cowan T.M."/>
            <person name="Smanski M.J."/>
            <person name="Chevrette M.G."/>
            <person name="De Carvalho L.P.S."/>
            <person name="Shen B."/>
        </authorList>
    </citation>
    <scope>NUCLEOTIDE SEQUENCE [LARGE SCALE GENOMIC DNA]</scope>
    <source>
        <strain evidence="3 4">NPDC050545</strain>
    </source>
</reference>
<dbReference type="EMBL" id="JBITGY010000011">
    <property type="protein sequence ID" value="MFI6502923.1"/>
    <property type="molecule type" value="Genomic_DNA"/>
</dbReference>
<evidence type="ECO:0000256" key="1">
    <source>
        <dbReference type="SAM" id="MobiDB-lite"/>
    </source>
</evidence>
<gene>
    <name evidence="3" type="ORF">ACIBG2_36475</name>
</gene>
<organism evidence="3 4">
    <name type="scientific">Nonomuraea typhae</name>
    <dbReference type="NCBI Taxonomy" id="2603600"/>
    <lineage>
        <taxon>Bacteria</taxon>
        <taxon>Bacillati</taxon>
        <taxon>Actinomycetota</taxon>
        <taxon>Actinomycetes</taxon>
        <taxon>Streptosporangiales</taxon>
        <taxon>Streptosporangiaceae</taxon>
        <taxon>Nonomuraea</taxon>
    </lineage>
</organism>